<feature type="transmembrane region" description="Helical" evidence="7">
    <location>
        <begin position="110"/>
        <end position="131"/>
    </location>
</feature>
<keyword evidence="6 7" id="KW-0472">Membrane</keyword>
<sequence>MTSPATTSAETPAPAGPAPRTAAAAATVRTKAAPAPGRWLSKTAVNSVLLLSAVYTLFPLVWLVTAATKDTGGLLSGDAFSFEGFDLGHNLSELASYNDGVYLRWYLNSLLYAGGGALVCALISTAAGYAFDKYRFRGKEKLFGVVLLGVLVPSTALALPMYLLASKTGLVNTYWSVLVPVLVNPFGVYLSRVFSASHIPDEALEAARIDGAGELRAFWSIGLRMVMPGFVTVFLFQFTAIWNNFFLPLVMLSDQKLFPLSLGLYAWNSNTHAEPSFYPLVVTGSLLAVLPLVVAFVALQRHWKAGLTAGSVK</sequence>
<keyword evidence="2 7" id="KW-0813">Transport</keyword>
<evidence type="ECO:0000313" key="11">
    <source>
        <dbReference type="Proteomes" id="UP001432060"/>
    </source>
</evidence>
<feature type="transmembrane region" description="Helical" evidence="7">
    <location>
        <begin position="48"/>
        <end position="67"/>
    </location>
</feature>
<feature type="region of interest" description="Disordered" evidence="8">
    <location>
        <begin position="1"/>
        <end position="21"/>
    </location>
</feature>
<dbReference type="SUPFAM" id="SSF161098">
    <property type="entry name" value="MetI-like"/>
    <property type="match status" value="1"/>
</dbReference>
<evidence type="ECO:0000256" key="8">
    <source>
        <dbReference type="SAM" id="MobiDB-lite"/>
    </source>
</evidence>
<feature type="transmembrane region" description="Helical" evidence="7">
    <location>
        <begin position="143"/>
        <end position="165"/>
    </location>
</feature>
<dbReference type="PANTHER" id="PTHR43744:SF12">
    <property type="entry name" value="ABC TRANSPORTER PERMEASE PROTEIN MG189-RELATED"/>
    <property type="match status" value="1"/>
</dbReference>
<evidence type="ECO:0000256" key="6">
    <source>
        <dbReference type="ARBA" id="ARBA00023136"/>
    </source>
</evidence>
<dbReference type="Pfam" id="PF00528">
    <property type="entry name" value="BPD_transp_1"/>
    <property type="match status" value="1"/>
</dbReference>
<evidence type="ECO:0000256" key="4">
    <source>
        <dbReference type="ARBA" id="ARBA00022692"/>
    </source>
</evidence>
<comment type="subcellular location">
    <subcellularLocation>
        <location evidence="1 7">Cell membrane</location>
        <topology evidence="1 7">Multi-pass membrane protein</topology>
    </subcellularLocation>
</comment>
<feature type="transmembrane region" description="Helical" evidence="7">
    <location>
        <begin position="225"/>
        <end position="247"/>
    </location>
</feature>
<feature type="transmembrane region" description="Helical" evidence="7">
    <location>
        <begin position="277"/>
        <end position="299"/>
    </location>
</feature>
<dbReference type="EMBL" id="CP109019">
    <property type="protein sequence ID" value="WUT84845.1"/>
    <property type="molecule type" value="Genomic_DNA"/>
</dbReference>
<evidence type="ECO:0000256" key="2">
    <source>
        <dbReference type="ARBA" id="ARBA00022448"/>
    </source>
</evidence>
<evidence type="ECO:0000256" key="5">
    <source>
        <dbReference type="ARBA" id="ARBA00022989"/>
    </source>
</evidence>
<evidence type="ECO:0000256" key="7">
    <source>
        <dbReference type="RuleBase" id="RU363032"/>
    </source>
</evidence>
<evidence type="ECO:0000259" key="9">
    <source>
        <dbReference type="PROSITE" id="PS50928"/>
    </source>
</evidence>
<dbReference type="CDD" id="cd06261">
    <property type="entry name" value="TM_PBP2"/>
    <property type="match status" value="1"/>
</dbReference>
<feature type="domain" description="ABC transmembrane type-1" evidence="9">
    <location>
        <begin position="106"/>
        <end position="299"/>
    </location>
</feature>
<dbReference type="PROSITE" id="PS50928">
    <property type="entry name" value="ABC_TM1"/>
    <property type="match status" value="1"/>
</dbReference>
<dbReference type="InterPro" id="IPR000515">
    <property type="entry name" value="MetI-like"/>
</dbReference>
<dbReference type="InterPro" id="IPR035906">
    <property type="entry name" value="MetI-like_sf"/>
</dbReference>
<gene>
    <name evidence="10" type="ORF">OG515_22990</name>
</gene>
<keyword evidence="3" id="KW-1003">Cell membrane</keyword>
<dbReference type="Gene3D" id="1.10.3720.10">
    <property type="entry name" value="MetI-like"/>
    <property type="match status" value="1"/>
</dbReference>
<organism evidence="10 11">
    <name type="scientific">Streptomyces melanogenes</name>
    <dbReference type="NCBI Taxonomy" id="67326"/>
    <lineage>
        <taxon>Bacteria</taxon>
        <taxon>Bacillati</taxon>
        <taxon>Actinomycetota</taxon>
        <taxon>Actinomycetes</taxon>
        <taxon>Kitasatosporales</taxon>
        <taxon>Streptomycetaceae</taxon>
        <taxon>Streptomyces</taxon>
    </lineage>
</organism>
<comment type="similarity">
    <text evidence="7">Belongs to the binding-protein-dependent transport system permease family.</text>
</comment>
<evidence type="ECO:0000256" key="1">
    <source>
        <dbReference type="ARBA" id="ARBA00004651"/>
    </source>
</evidence>
<protein>
    <submittedName>
        <fullName evidence="10">Carbohydrate ABC transporter permease</fullName>
    </submittedName>
</protein>
<evidence type="ECO:0000313" key="10">
    <source>
        <dbReference type="EMBL" id="WUT84845.1"/>
    </source>
</evidence>
<dbReference type="RefSeq" id="WP_329401308.1">
    <property type="nucleotide sequence ID" value="NZ_CP109019.1"/>
</dbReference>
<keyword evidence="5 7" id="KW-1133">Transmembrane helix</keyword>
<dbReference type="PANTHER" id="PTHR43744">
    <property type="entry name" value="ABC TRANSPORTER PERMEASE PROTEIN MG189-RELATED-RELATED"/>
    <property type="match status" value="1"/>
</dbReference>
<evidence type="ECO:0000256" key="3">
    <source>
        <dbReference type="ARBA" id="ARBA00022475"/>
    </source>
</evidence>
<proteinExistence type="inferred from homology"/>
<feature type="transmembrane region" description="Helical" evidence="7">
    <location>
        <begin position="171"/>
        <end position="190"/>
    </location>
</feature>
<keyword evidence="11" id="KW-1185">Reference proteome</keyword>
<dbReference type="Proteomes" id="UP001432060">
    <property type="component" value="Chromosome"/>
</dbReference>
<accession>A0ABZ1XQ94</accession>
<name>A0ABZ1XQ94_9ACTN</name>
<reference evidence="10" key="1">
    <citation type="submission" date="2022-10" db="EMBL/GenBank/DDBJ databases">
        <title>The complete genomes of actinobacterial strains from the NBC collection.</title>
        <authorList>
            <person name="Joergensen T.S."/>
            <person name="Alvarez Arevalo M."/>
            <person name="Sterndorff E.B."/>
            <person name="Faurdal D."/>
            <person name="Vuksanovic O."/>
            <person name="Mourched A.-S."/>
            <person name="Charusanti P."/>
            <person name="Shaw S."/>
            <person name="Blin K."/>
            <person name="Weber T."/>
        </authorList>
    </citation>
    <scope>NUCLEOTIDE SEQUENCE</scope>
    <source>
        <strain evidence="10">NBC_00668</strain>
    </source>
</reference>
<keyword evidence="4 7" id="KW-0812">Transmembrane</keyword>